<accession>A0AAV2S5Y9</accession>
<reference evidence="2 3" key="1">
    <citation type="submission" date="2024-05" db="EMBL/GenBank/DDBJ databases">
        <authorList>
            <person name="Wallberg A."/>
        </authorList>
    </citation>
    <scope>NUCLEOTIDE SEQUENCE [LARGE SCALE GENOMIC DNA]</scope>
</reference>
<feature type="region of interest" description="Disordered" evidence="1">
    <location>
        <begin position="152"/>
        <end position="178"/>
    </location>
</feature>
<dbReference type="EMBL" id="CAXKWB010044891">
    <property type="protein sequence ID" value="CAL4161604.1"/>
    <property type="molecule type" value="Genomic_DNA"/>
</dbReference>
<feature type="compositionally biased region" description="Polar residues" evidence="1">
    <location>
        <begin position="153"/>
        <end position="170"/>
    </location>
</feature>
<dbReference type="Proteomes" id="UP001497623">
    <property type="component" value="Unassembled WGS sequence"/>
</dbReference>
<evidence type="ECO:0000313" key="2">
    <source>
        <dbReference type="EMBL" id="CAL4161604.1"/>
    </source>
</evidence>
<proteinExistence type="predicted"/>
<dbReference type="AlphaFoldDB" id="A0AAV2S5Y9"/>
<evidence type="ECO:0000256" key="1">
    <source>
        <dbReference type="SAM" id="MobiDB-lite"/>
    </source>
</evidence>
<keyword evidence="3" id="KW-1185">Reference proteome</keyword>
<feature type="compositionally biased region" description="Polar residues" evidence="1">
    <location>
        <begin position="354"/>
        <end position="374"/>
    </location>
</feature>
<sequence>MLRSGQYRLSMGSLSGGTQHSNDVVNGQFKSNMTEFSKFDPLNRNASFFQSNKDIRRTKSGINTAPDARDWQGGSVLLHKSGSTNTLHDFHNNFETMHRPRKFSDVTELKRKMSNSKQNTKRLIEKHLHQSCESLINPRGAVNRVEQRVKSLLQRSTDSKQSQELQSQPNQPYPDSWQYGHLITLPRRSRRSLALSNSNLNSFSDTASCLSASSGYSSTSSSSSNYDSFKSFSSFTSSGHKHSNIPEGMQSLVEMNTPPSEYQAKCTVVDNPLYDILGGQLELPNETSPKGNFRRHVSLNSLEELGLELEATNPKSITEDPIARRCREYFEQRLKNSENIKSGWLRNSPDAAVSNDNECEINSKSDAISDSSQP</sequence>
<feature type="region of interest" description="Disordered" evidence="1">
    <location>
        <begin position="345"/>
        <end position="374"/>
    </location>
</feature>
<feature type="non-terminal residue" evidence="2">
    <location>
        <position position="374"/>
    </location>
</feature>
<comment type="caution">
    <text evidence="2">The sequence shown here is derived from an EMBL/GenBank/DDBJ whole genome shotgun (WGS) entry which is preliminary data.</text>
</comment>
<name>A0AAV2S5Y9_MEGNR</name>
<protein>
    <submittedName>
        <fullName evidence="2">Uncharacterized protein</fullName>
    </submittedName>
</protein>
<organism evidence="2 3">
    <name type="scientific">Meganyctiphanes norvegica</name>
    <name type="common">Northern krill</name>
    <name type="synonym">Thysanopoda norvegica</name>
    <dbReference type="NCBI Taxonomy" id="48144"/>
    <lineage>
        <taxon>Eukaryota</taxon>
        <taxon>Metazoa</taxon>
        <taxon>Ecdysozoa</taxon>
        <taxon>Arthropoda</taxon>
        <taxon>Crustacea</taxon>
        <taxon>Multicrustacea</taxon>
        <taxon>Malacostraca</taxon>
        <taxon>Eumalacostraca</taxon>
        <taxon>Eucarida</taxon>
        <taxon>Euphausiacea</taxon>
        <taxon>Euphausiidae</taxon>
        <taxon>Meganyctiphanes</taxon>
    </lineage>
</organism>
<gene>
    <name evidence="2" type="ORF">MNOR_LOCUS32658</name>
</gene>
<evidence type="ECO:0000313" key="3">
    <source>
        <dbReference type="Proteomes" id="UP001497623"/>
    </source>
</evidence>